<comment type="caution">
    <text evidence="4">The sequence shown here is derived from an EMBL/GenBank/DDBJ whole genome shotgun (WGS) entry which is preliminary data.</text>
</comment>
<evidence type="ECO:0000313" key="3">
    <source>
        <dbReference type="EMBL" id="CAJ1931030.1"/>
    </source>
</evidence>
<dbReference type="InterPro" id="IPR050817">
    <property type="entry name" value="DjlA_DnaK_co-chaperone"/>
</dbReference>
<accession>A0AAD2CFI6</accession>
<evidence type="ECO:0000313" key="4">
    <source>
        <dbReference type="EMBL" id="CAJ1931032.1"/>
    </source>
</evidence>
<protein>
    <recommendedName>
        <fullName evidence="2">J domain-containing protein</fullName>
    </recommendedName>
</protein>
<feature type="compositionally biased region" description="Basic and acidic residues" evidence="1">
    <location>
        <begin position="247"/>
        <end position="261"/>
    </location>
</feature>
<keyword evidence="5" id="KW-1185">Reference proteome</keyword>
<feature type="domain" description="J" evidence="2">
    <location>
        <begin position="6"/>
        <end position="75"/>
    </location>
</feature>
<dbReference type="InterPro" id="IPR036869">
    <property type="entry name" value="J_dom_sf"/>
</dbReference>
<sequence>MEKSDNPYRILGLTEDADEATIKKAYFKLARKCHPDKQTCDADHRQAATEEFAKIADAYDLLQDPVRRYDWRQANQGGTRTSSPSAGRKQRPVRSLSSGRKGSGPKRASSLNQFSSPSIPLAKKASVQANSVRVSPVSVTQSSIRVPTVRSTTSPVSQGRNSGGRSPVRNSGRSPPTRASTIVPGRNAARKPLLDNDSRGRAPVGRMSTCTANNTQSMNRASPAPGRKKTRTSSVGRKPSKQPKNNLDTRSEHGPRKPVGERRRRLKKTGSYRSVDTTGASTFDSARSRKQ</sequence>
<feature type="region of interest" description="Disordered" evidence="1">
    <location>
        <begin position="70"/>
        <end position="291"/>
    </location>
</feature>
<dbReference type="PANTHER" id="PTHR24074">
    <property type="entry name" value="CO-CHAPERONE PROTEIN DJLA"/>
    <property type="match status" value="1"/>
</dbReference>
<dbReference type="SUPFAM" id="SSF46565">
    <property type="entry name" value="Chaperone J-domain"/>
    <property type="match status" value="1"/>
</dbReference>
<evidence type="ECO:0000259" key="2">
    <source>
        <dbReference type="PROSITE" id="PS50076"/>
    </source>
</evidence>
<dbReference type="PRINTS" id="PR00625">
    <property type="entry name" value="JDOMAIN"/>
</dbReference>
<dbReference type="Pfam" id="PF00226">
    <property type="entry name" value="DnaJ"/>
    <property type="match status" value="1"/>
</dbReference>
<dbReference type="CDD" id="cd06257">
    <property type="entry name" value="DnaJ"/>
    <property type="match status" value="1"/>
</dbReference>
<dbReference type="EMBL" id="CAKOGP040000116">
    <property type="protein sequence ID" value="CAJ1931032.1"/>
    <property type="molecule type" value="Genomic_DNA"/>
</dbReference>
<dbReference type="InterPro" id="IPR001623">
    <property type="entry name" value="DnaJ_domain"/>
</dbReference>
<feature type="compositionally biased region" description="Polar residues" evidence="1">
    <location>
        <begin position="127"/>
        <end position="180"/>
    </location>
</feature>
<dbReference type="Gene3D" id="1.10.287.110">
    <property type="entry name" value="DnaJ domain"/>
    <property type="match status" value="1"/>
</dbReference>
<dbReference type="AlphaFoldDB" id="A0AAD2CFI6"/>
<dbReference type="Proteomes" id="UP001295423">
    <property type="component" value="Unassembled WGS sequence"/>
</dbReference>
<feature type="compositionally biased region" description="Polar residues" evidence="1">
    <location>
        <begin position="73"/>
        <end position="85"/>
    </location>
</feature>
<name>A0AAD2CFI6_9STRA</name>
<feature type="compositionally biased region" description="Polar residues" evidence="1">
    <location>
        <begin position="208"/>
        <end position="220"/>
    </location>
</feature>
<evidence type="ECO:0000313" key="5">
    <source>
        <dbReference type="Proteomes" id="UP001295423"/>
    </source>
</evidence>
<dbReference type="EMBL" id="CAKOGP040000116">
    <property type="protein sequence ID" value="CAJ1931030.1"/>
    <property type="molecule type" value="Genomic_DNA"/>
</dbReference>
<feature type="compositionally biased region" description="Polar residues" evidence="1">
    <location>
        <begin position="271"/>
        <end position="285"/>
    </location>
</feature>
<evidence type="ECO:0000256" key="1">
    <source>
        <dbReference type="SAM" id="MobiDB-lite"/>
    </source>
</evidence>
<organism evidence="4 5">
    <name type="scientific">Cylindrotheca closterium</name>
    <dbReference type="NCBI Taxonomy" id="2856"/>
    <lineage>
        <taxon>Eukaryota</taxon>
        <taxon>Sar</taxon>
        <taxon>Stramenopiles</taxon>
        <taxon>Ochrophyta</taxon>
        <taxon>Bacillariophyta</taxon>
        <taxon>Bacillariophyceae</taxon>
        <taxon>Bacillariophycidae</taxon>
        <taxon>Bacillariales</taxon>
        <taxon>Bacillariaceae</taxon>
        <taxon>Cylindrotheca</taxon>
    </lineage>
</organism>
<reference evidence="4" key="1">
    <citation type="submission" date="2023-08" db="EMBL/GenBank/DDBJ databases">
        <authorList>
            <person name="Audoor S."/>
            <person name="Bilcke G."/>
        </authorList>
    </citation>
    <scope>NUCLEOTIDE SEQUENCE</scope>
</reference>
<feature type="compositionally biased region" description="Polar residues" evidence="1">
    <location>
        <begin position="109"/>
        <end position="118"/>
    </location>
</feature>
<dbReference type="PROSITE" id="PS50076">
    <property type="entry name" value="DNAJ_2"/>
    <property type="match status" value="1"/>
</dbReference>
<proteinExistence type="predicted"/>
<gene>
    <name evidence="3" type="ORF">CYCCA115_LOCUS2206</name>
    <name evidence="4" type="ORF">CYCCA115_LOCUS2207</name>
</gene>
<dbReference type="SMART" id="SM00271">
    <property type="entry name" value="DnaJ"/>
    <property type="match status" value="1"/>
</dbReference>